<dbReference type="Gene3D" id="3.60.21.10">
    <property type="match status" value="1"/>
</dbReference>
<dbReference type="Pfam" id="PF00149">
    <property type="entry name" value="Metallophos"/>
    <property type="match status" value="1"/>
</dbReference>
<accession>A0A2U3ICE7</accession>
<evidence type="ECO:0000259" key="1">
    <source>
        <dbReference type="Pfam" id="PF00149"/>
    </source>
</evidence>
<organism evidence="2 3">
    <name type="scientific">Caballeronia novacaledonica</name>
    <dbReference type="NCBI Taxonomy" id="1544861"/>
    <lineage>
        <taxon>Bacteria</taxon>
        <taxon>Pseudomonadati</taxon>
        <taxon>Pseudomonadota</taxon>
        <taxon>Betaproteobacteria</taxon>
        <taxon>Burkholderiales</taxon>
        <taxon>Burkholderiaceae</taxon>
        <taxon>Caballeronia</taxon>
    </lineage>
</organism>
<reference evidence="3" key="1">
    <citation type="submission" date="2018-01" db="EMBL/GenBank/DDBJ databases">
        <authorList>
            <person name="Peeters C."/>
        </authorList>
    </citation>
    <scope>NUCLEOTIDE SEQUENCE [LARGE SCALE GENOMIC DNA]</scope>
</reference>
<protein>
    <submittedName>
        <fullName evidence="2">Phosphoesterase</fullName>
    </submittedName>
</protein>
<dbReference type="InterPro" id="IPR029052">
    <property type="entry name" value="Metallo-depent_PP-like"/>
</dbReference>
<sequence>MRLQIASDLHLEITKPDGEKYGPLRHAASDVLILAGDIDRIDRVHERFLNWPTPVLYVRGNHDSFFTAYEAEIGRLANATTNSRFTFLERSVWARDGVRVIGCCLWTDFALLGRPDDAMLLAQLGGADYRCLRRTDGRRLIPEDTCFEHNLTVKWLTRELTKPFDGKTVVVTHHAPHVRSLDRRFGRQRFDSAFASDLSGLAKFAHLWIHGHVHHSCDYKVKRCRVVCNPAGTPQRRNPEFLPTLVVEI</sequence>
<feature type="domain" description="Calcineurin-like phosphoesterase" evidence="1">
    <location>
        <begin position="28"/>
        <end position="215"/>
    </location>
</feature>
<dbReference type="SUPFAM" id="SSF56300">
    <property type="entry name" value="Metallo-dependent phosphatases"/>
    <property type="match status" value="1"/>
</dbReference>
<gene>
    <name evidence="2" type="ORF">NOV72_05006</name>
</gene>
<dbReference type="GO" id="GO:0016787">
    <property type="term" value="F:hydrolase activity"/>
    <property type="evidence" value="ECO:0007669"/>
    <property type="project" value="InterPro"/>
</dbReference>
<dbReference type="EMBL" id="OGTP01000023">
    <property type="protein sequence ID" value="SPB17803.1"/>
    <property type="molecule type" value="Genomic_DNA"/>
</dbReference>
<dbReference type="InterPro" id="IPR004843">
    <property type="entry name" value="Calcineurin-like_PHP"/>
</dbReference>
<dbReference type="Proteomes" id="UP000238169">
    <property type="component" value="Unassembled WGS sequence"/>
</dbReference>
<dbReference type="AlphaFoldDB" id="A0A2U3ICE7"/>
<evidence type="ECO:0000313" key="2">
    <source>
        <dbReference type="EMBL" id="SPB17803.1"/>
    </source>
</evidence>
<name>A0A2U3ICE7_9BURK</name>
<dbReference type="PANTHER" id="PTHR37844">
    <property type="entry name" value="SER/THR PROTEIN PHOSPHATASE SUPERFAMILY (AFU_ORTHOLOGUE AFUA_1G14840)"/>
    <property type="match status" value="1"/>
</dbReference>
<proteinExistence type="predicted"/>
<dbReference type="OrthoDB" id="356681at2"/>
<evidence type="ECO:0000313" key="3">
    <source>
        <dbReference type="Proteomes" id="UP000238169"/>
    </source>
</evidence>
<dbReference type="RefSeq" id="WP_106857304.1">
    <property type="nucleotide sequence ID" value="NZ_OGTP01000023.1"/>
</dbReference>
<keyword evidence="3" id="KW-1185">Reference proteome</keyword>
<dbReference type="PANTHER" id="PTHR37844:SF2">
    <property type="entry name" value="SER_THR PROTEIN PHOSPHATASE SUPERFAMILY (AFU_ORTHOLOGUE AFUA_1G14840)"/>
    <property type="match status" value="1"/>
</dbReference>